<comment type="caution">
    <text evidence="1">The sequence shown here is derived from an EMBL/GenBank/DDBJ whole genome shotgun (WGS) entry which is preliminary data.</text>
</comment>
<keyword evidence="2" id="KW-1185">Reference proteome</keyword>
<dbReference type="STRING" id="1763538.LPB68_19255"/>
<name>A0A167FS92_9BACL</name>
<dbReference type="AlphaFoldDB" id="A0A167FS92"/>
<gene>
    <name evidence="1" type="ORF">PNBC_05485</name>
</gene>
<dbReference type="RefSeq" id="WP_068655966.1">
    <property type="nucleotide sequence ID" value="NZ_CP017770.1"/>
</dbReference>
<dbReference type="Proteomes" id="UP000077134">
    <property type="component" value="Unassembled WGS sequence"/>
</dbReference>
<proteinExistence type="predicted"/>
<protein>
    <submittedName>
        <fullName evidence="1">Rhodanese-related sulfurtransferase</fullName>
    </submittedName>
</protein>
<dbReference type="EMBL" id="LSFN01000005">
    <property type="protein sequence ID" value="OAB76850.1"/>
    <property type="molecule type" value="Genomic_DNA"/>
</dbReference>
<evidence type="ECO:0000313" key="2">
    <source>
        <dbReference type="Proteomes" id="UP000077134"/>
    </source>
</evidence>
<reference evidence="1 2" key="1">
    <citation type="submission" date="2016-02" db="EMBL/GenBank/DDBJ databases">
        <title>Paenibacillus sp. LPB0068, isolated from Crassostrea gigas.</title>
        <authorList>
            <person name="Shin S.-K."/>
            <person name="Yi H."/>
        </authorList>
    </citation>
    <scope>NUCLEOTIDE SEQUENCE [LARGE SCALE GENOMIC DNA]</scope>
    <source>
        <strain evidence="1 2">LPB0068</strain>
    </source>
</reference>
<organism evidence="1 2">
    <name type="scientific">Paenibacillus crassostreae</name>
    <dbReference type="NCBI Taxonomy" id="1763538"/>
    <lineage>
        <taxon>Bacteria</taxon>
        <taxon>Bacillati</taxon>
        <taxon>Bacillota</taxon>
        <taxon>Bacilli</taxon>
        <taxon>Bacillales</taxon>
        <taxon>Paenibacillaceae</taxon>
        <taxon>Paenibacillus</taxon>
    </lineage>
</organism>
<evidence type="ECO:0000313" key="1">
    <source>
        <dbReference type="EMBL" id="OAB76850.1"/>
    </source>
</evidence>
<dbReference type="GO" id="GO:0016740">
    <property type="term" value="F:transferase activity"/>
    <property type="evidence" value="ECO:0007669"/>
    <property type="project" value="UniProtKB-KW"/>
</dbReference>
<dbReference type="Pfam" id="PF15580">
    <property type="entry name" value="Imm53"/>
    <property type="match status" value="1"/>
</dbReference>
<dbReference type="InterPro" id="IPR028228">
    <property type="entry name" value="Imm53"/>
</dbReference>
<dbReference type="KEGG" id="pcx:LPB68_19255"/>
<sequence>MSDLKWLEDWYESHCDDAWEHIHVIKIESIDTPGWRVTVPILETELAGKELNEIIIDRDDHDWVRCWIKDGQFEGAGGLRNLEEMIHLFKEWAEG</sequence>
<accession>A0A167FS92</accession>
<keyword evidence="1" id="KW-0808">Transferase</keyword>
<dbReference type="OrthoDB" id="3533713at2"/>